<reference evidence="3" key="1">
    <citation type="submission" date="2022-12" db="EMBL/GenBank/DDBJ databases">
        <title>Clostridium sp. nov., isolated from industrial wastewater.</title>
        <authorList>
            <person name="Jiayan W."/>
        </authorList>
    </citation>
    <scope>NUCLEOTIDE SEQUENCE</scope>
    <source>
        <strain evidence="3">ZC22-4</strain>
    </source>
</reference>
<feature type="domain" description="Cas12f1-like TNB" evidence="2">
    <location>
        <begin position="470"/>
        <end position="539"/>
    </location>
</feature>
<protein>
    <submittedName>
        <fullName evidence="3">Transposase</fullName>
    </submittedName>
</protein>
<evidence type="ECO:0000256" key="1">
    <source>
        <dbReference type="ARBA" id="ARBA00023125"/>
    </source>
</evidence>
<dbReference type="PANTHER" id="PTHR30405:SF11">
    <property type="entry name" value="RNA-GUIDED DNA ENDONUCLEASE RV2885C-RELATED"/>
    <property type="match status" value="1"/>
</dbReference>
<evidence type="ECO:0000313" key="4">
    <source>
        <dbReference type="Proteomes" id="UP001144612"/>
    </source>
</evidence>
<comment type="caution">
    <text evidence="3">The sequence shown here is derived from an EMBL/GenBank/DDBJ whole genome shotgun (WGS) entry which is preliminary data.</text>
</comment>
<dbReference type="Pfam" id="PF07282">
    <property type="entry name" value="Cas12f1-like_TNB"/>
    <property type="match status" value="1"/>
</dbReference>
<accession>A0ABT4D7M7</accession>
<name>A0ABT4D7M7_9CLOT</name>
<dbReference type="EMBL" id="JAPQFJ010000005">
    <property type="protein sequence ID" value="MCY6958302.1"/>
    <property type="molecule type" value="Genomic_DNA"/>
</dbReference>
<evidence type="ECO:0000313" key="3">
    <source>
        <dbReference type="EMBL" id="MCY6958302.1"/>
    </source>
</evidence>
<dbReference type="RefSeq" id="WP_268060716.1">
    <property type="nucleotide sequence ID" value="NZ_JAPQFJ010000005.1"/>
</dbReference>
<sequence length="552" mass="64992">MNKCIKITLNKCFEIDKKNIKDTNKPYLHLNMKTAKEIIKEANLKSCHACNKSSDMWKEYYFNNRWEAQSELNNIDNEIINIEIEKEYNKRLKKIKDKTKLQNQNYLNKVKKTAKKHIERKMLMNIEKQIVKKDKEIYGKNYENVIQATTKLIMQNYNTSNVGSLDQQLVQNNWKRDKEKILNYECRIPQYKKDTPFYIYNNNYILSNKYGYFVELSFFSKSGYKKYNLKNGTRLKFQIDKLDGNKKTTINKIINGEYKQGSAQIKISNKDKIELTISYSFEAETKALDKNRILGIDLGIVNVATMSIWDNNKENWDYINYKHNLLSGQELIRFRQKLFNIGMTNKQINDEIQKYNENLHQRQLNKFNIGSISGLLINKYRNTIDKRNKELGIASKCVGNGRQGHGYNNRMKPLEKIRKKVGDFADTFNHKYSRYIVDFAIKNNCGIIQMENLSGATQLTHEKFLKDWSYYDLQNKIEYKAKEVGIDVIYINPKYTSKRCSKCGCINEENRDCKNNQSKFKCVVCGHEENADVNASKNIAIPNIDEIIKEQF</sequence>
<proteinExistence type="predicted"/>
<dbReference type="NCBIfam" id="NF040570">
    <property type="entry name" value="guided_TnpB"/>
    <property type="match status" value="1"/>
</dbReference>
<gene>
    <name evidence="3" type="ORF">OW729_06760</name>
</gene>
<keyword evidence="4" id="KW-1185">Reference proteome</keyword>
<dbReference type="InterPro" id="IPR051399">
    <property type="entry name" value="RNA-guided_DNA_endo/Transpos"/>
</dbReference>
<keyword evidence="1" id="KW-0238">DNA-binding</keyword>
<evidence type="ECO:0000259" key="2">
    <source>
        <dbReference type="Pfam" id="PF07282"/>
    </source>
</evidence>
<organism evidence="3 4">
    <name type="scientific">Clostridium brassicae</name>
    <dbReference type="NCBI Taxonomy" id="2999072"/>
    <lineage>
        <taxon>Bacteria</taxon>
        <taxon>Bacillati</taxon>
        <taxon>Bacillota</taxon>
        <taxon>Clostridia</taxon>
        <taxon>Eubacteriales</taxon>
        <taxon>Clostridiaceae</taxon>
        <taxon>Clostridium</taxon>
    </lineage>
</organism>
<dbReference type="InterPro" id="IPR010095">
    <property type="entry name" value="Cas12f1-like_TNB"/>
</dbReference>
<dbReference type="PANTHER" id="PTHR30405">
    <property type="entry name" value="TRANSPOSASE"/>
    <property type="match status" value="1"/>
</dbReference>
<dbReference type="Proteomes" id="UP001144612">
    <property type="component" value="Unassembled WGS sequence"/>
</dbReference>
<dbReference type="NCBIfam" id="TIGR01766">
    <property type="entry name" value="IS200/IS605 family accessory protein TnpB-like domain"/>
    <property type="match status" value="1"/>
</dbReference>